<evidence type="ECO:0000256" key="1">
    <source>
        <dbReference type="SAM" id="Phobius"/>
    </source>
</evidence>
<reference evidence="2 3" key="1">
    <citation type="submission" date="2020-08" db="EMBL/GenBank/DDBJ databases">
        <title>Sequencing the genomes of 1000 actinobacteria strains.</title>
        <authorList>
            <person name="Klenk H.-P."/>
        </authorList>
    </citation>
    <scope>NUCLEOTIDE SEQUENCE [LARGE SCALE GENOMIC DNA]</scope>
    <source>
        <strain evidence="2 3">DSM 45886</strain>
    </source>
</reference>
<evidence type="ECO:0008006" key="4">
    <source>
        <dbReference type="Google" id="ProtNLM"/>
    </source>
</evidence>
<organism evidence="2 3">
    <name type="scientific">Micromonospora polyrhachis</name>
    <dbReference type="NCBI Taxonomy" id="1282883"/>
    <lineage>
        <taxon>Bacteria</taxon>
        <taxon>Bacillati</taxon>
        <taxon>Actinomycetota</taxon>
        <taxon>Actinomycetes</taxon>
        <taxon>Micromonosporales</taxon>
        <taxon>Micromonosporaceae</taxon>
        <taxon>Micromonospora</taxon>
    </lineage>
</organism>
<dbReference type="EMBL" id="JACHJW010000001">
    <property type="protein sequence ID" value="MBB4957161.1"/>
    <property type="molecule type" value="Genomic_DNA"/>
</dbReference>
<keyword evidence="1" id="KW-1133">Transmembrane helix</keyword>
<gene>
    <name evidence="2" type="ORF">FHR38_000894</name>
</gene>
<proteinExistence type="predicted"/>
<dbReference type="Proteomes" id="UP000578819">
    <property type="component" value="Unassembled WGS sequence"/>
</dbReference>
<accession>A0A7W7SMF0</accession>
<dbReference type="InterPro" id="IPR036691">
    <property type="entry name" value="Endo/exonu/phosph_ase_sf"/>
</dbReference>
<keyword evidence="1" id="KW-0812">Transmembrane</keyword>
<sequence length="392" mass="44812">MTEPEYPPSPSDGAVGLPARDRHRRQWWSRLAALLCTFWLVFVVLHLALSGRFYWWGPFDLLPPFVFAAVPLVLLPVAQLARRVRWRLSLLPVAALVLGLGLSGINFGTVFYAPSPAPPGAVKLVTWNTEYWDQDVRESGRDTADFYRFLHGLDADIYLLHEYAHADFTLPDVFAQALVIDQMTELRQNFPGYEIVLEGRNVTLSKLPVVGHQPLYSTPWLPDDLKPLPPAFDGHPLFYTSQVLRTDIRVGHRVVSFYNAHLFQPPRRMLMMKGEPGQSVFQVDRFNFSMRRASVESIRADVKDNPNPIVLAGDLNTSSSMGMLQMLPDRLVDHSRALSSLYPTTWEVGKRSYWRIDWLRTTSDVNVHRYEFLDPEGLSDHRVQRALLTMKD</sequence>
<feature type="transmembrane region" description="Helical" evidence="1">
    <location>
        <begin position="27"/>
        <end position="49"/>
    </location>
</feature>
<comment type="caution">
    <text evidence="2">The sequence shown here is derived from an EMBL/GenBank/DDBJ whole genome shotgun (WGS) entry which is preliminary data.</text>
</comment>
<feature type="transmembrane region" description="Helical" evidence="1">
    <location>
        <begin position="61"/>
        <end position="78"/>
    </location>
</feature>
<evidence type="ECO:0000313" key="2">
    <source>
        <dbReference type="EMBL" id="MBB4957161.1"/>
    </source>
</evidence>
<dbReference type="SUPFAM" id="SSF56219">
    <property type="entry name" value="DNase I-like"/>
    <property type="match status" value="1"/>
</dbReference>
<feature type="transmembrane region" description="Helical" evidence="1">
    <location>
        <begin position="90"/>
        <end position="113"/>
    </location>
</feature>
<evidence type="ECO:0000313" key="3">
    <source>
        <dbReference type="Proteomes" id="UP000578819"/>
    </source>
</evidence>
<protein>
    <recommendedName>
        <fullName evidence="4">Endonuclease/exonuclease/phosphatase domain-containing protein</fullName>
    </recommendedName>
</protein>
<keyword evidence="1" id="KW-0472">Membrane</keyword>
<dbReference type="AlphaFoldDB" id="A0A7W7SMF0"/>
<keyword evidence="3" id="KW-1185">Reference proteome</keyword>
<dbReference type="Gene3D" id="3.60.10.10">
    <property type="entry name" value="Endonuclease/exonuclease/phosphatase"/>
    <property type="match status" value="1"/>
</dbReference>
<dbReference type="RefSeq" id="WP_184532999.1">
    <property type="nucleotide sequence ID" value="NZ_JACHJW010000001.1"/>
</dbReference>
<name>A0A7W7SMF0_9ACTN</name>